<keyword evidence="7" id="KW-0175">Coiled coil</keyword>
<keyword evidence="12" id="KW-1185">Reference proteome</keyword>
<dbReference type="RefSeq" id="XP_053023187.1">
    <property type="nucleotide sequence ID" value="XM_053171977.1"/>
</dbReference>
<name>A0ABY7CUH3_9BASI</name>
<dbReference type="Proteomes" id="UP001164743">
    <property type="component" value="Chromosome 8A"/>
</dbReference>
<dbReference type="GeneID" id="77812872"/>
<keyword evidence="4" id="KW-0132">Cell division</keyword>
<keyword evidence="3" id="KW-0158">Chromosome</keyword>
<dbReference type="InterPro" id="IPR008685">
    <property type="entry name" value="Centromere_Mis12"/>
</dbReference>
<dbReference type="PANTHER" id="PTHR14527">
    <property type="entry name" value="PROTEIN MIS12 HOMOLOG"/>
    <property type="match status" value="1"/>
</dbReference>
<evidence type="ECO:0000256" key="3">
    <source>
        <dbReference type="ARBA" id="ARBA00022454"/>
    </source>
</evidence>
<sequence>MAATNSINDTITTFSQDDRLDKLPPLGEQYAIDDLLTEHFGFAPKVFTGHIFNIINEAIYDTVVEVEKAVIESYFPGTAEGQSNGTQPPPASSTGYPSKDDIAKSLNQLETLLCSSIDNQFDLLEIWLHRNVFNFPSMREEMMKHFRFKHMNLWDQFYNQPQSPPADGHPTSTAQAITPDWEKLKNEEEERWSKLEKFKSNYNQSKDDYHSLLAVSSVLDRKLAGLKSVSSQLNQISSETTTIYDPETNKPVDLSSQSSTLLERYQELLKLDRTRHELQQAVNFEPPVDHSNNPMTGDESSEEQDVNLPINQMAKHSRAINQLVKAKTDDFLAELADKGSFEVEKDEGLVEVLNVVSGKGKTPAPDTPLHQDRL</sequence>
<evidence type="ECO:0000256" key="9">
    <source>
        <dbReference type="ARBA" id="ARBA00023328"/>
    </source>
</evidence>
<evidence type="ECO:0000256" key="6">
    <source>
        <dbReference type="ARBA" id="ARBA00022838"/>
    </source>
</evidence>
<feature type="compositionally biased region" description="Polar residues" evidence="10">
    <location>
        <begin position="80"/>
        <end position="96"/>
    </location>
</feature>
<evidence type="ECO:0000256" key="7">
    <source>
        <dbReference type="ARBA" id="ARBA00023054"/>
    </source>
</evidence>
<keyword evidence="8" id="KW-0131">Cell cycle</keyword>
<dbReference type="Pfam" id="PF05859">
    <property type="entry name" value="Mis12"/>
    <property type="match status" value="1"/>
</dbReference>
<comment type="similarity">
    <text evidence="2">Belongs to the mis12 family.</text>
</comment>
<accession>A0ABY7CUH3</accession>
<dbReference type="PANTHER" id="PTHR14527:SF2">
    <property type="entry name" value="PROTEIN MIS12 HOMOLOG"/>
    <property type="match status" value="1"/>
</dbReference>
<protein>
    <submittedName>
        <fullName evidence="11">Uncharacterized protein</fullName>
    </submittedName>
</protein>
<evidence type="ECO:0000256" key="8">
    <source>
        <dbReference type="ARBA" id="ARBA00023306"/>
    </source>
</evidence>
<evidence type="ECO:0000256" key="1">
    <source>
        <dbReference type="ARBA" id="ARBA00004629"/>
    </source>
</evidence>
<evidence type="ECO:0000256" key="2">
    <source>
        <dbReference type="ARBA" id="ARBA00008643"/>
    </source>
</evidence>
<reference evidence="11" key="1">
    <citation type="submission" date="2022-10" db="EMBL/GenBank/DDBJ databases">
        <title>Puccinia triticina Genome sequencing and assembly.</title>
        <authorList>
            <person name="Li C."/>
        </authorList>
    </citation>
    <scope>NUCLEOTIDE SEQUENCE</scope>
    <source>
        <strain evidence="11">Pt15</strain>
    </source>
</reference>
<gene>
    <name evidence="11" type="ORF">PtA15_8A537</name>
</gene>
<organism evidence="11 12">
    <name type="scientific">Puccinia triticina</name>
    <dbReference type="NCBI Taxonomy" id="208348"/>
    <lineage>
        <taxon>Eukaryota</taxon>
        <taxon>Fungi</taxon>
        <taxon>Dikarya</taxon>
        <taxon>Basidiomycota</taxon>
        <taxon>Pucciniomycotina</taxon>
        <taxon>Pucciniomycetes</taxon>
        <taxon>Pucciniales</taxon>
        <taxon>Pucciniaceae</taxon>
        <taxon>Puccinia</taxon>
    </lineage>
</organism>
<evidence type="ECO:0000313" key="11">
    <source>
        <dbReference type="EMBL" id="WAQ87632.1"/>
    </source>
</evidence>
<evidence type="ECO:0000313" key="12">
    <source>
        <dbReference type="Proteomes" id="UP001164743"/>
    </source>
</evidence>
<evidence type="ECO:0000256" key="5">
    <source>
        <dbReference type="ARBA" id="ARBA00022776"/>
    </source>
</evidence>
<comment type="subcellular location">
    <subcellularLocation>
        <location evidence="1">Chromosome</location>
        <location evidence="1">Centromere</location>
        <location evidence="1">Kinetochore</location>
    </subcellularLocation>
</comment>
<keyword evidence="9" id="KW-0137">Centromere</keyword>
<keyword evidence="6" id="KW-0995">Kinetochore</keyword>
<feature type="region of interest" description="Disordered" evidence="10">
    <location>
        <begin position="77"/>
        <end position="99"/>
    </location>
</feature>
<dbReference type="EMBL" id="CP110428">
    <property type="protein sequence ID" value="WAQ87632.1"/>
    <property type="molecule type" value="Genomic_DNA"/>
</dbReference>
<evidence type="ECO:0000256" key="10">
    <source>
        <dbReference type="SAM" id="MobiDB-lite"/>
    </source>
</evidence>
<keyword evidence="5" id="KW-0498">Mitosis</keyword>
<proteinExistence type="inferred from homology"/>
<evidence type="ECO:0000256" key="4">
    <source>
        <dbReference type="ARBA" id="ARBA00022618"/>
    </source>
</evidence>